<gene>
    <name evidence="1" type="ORF">B0X71_20290</name>
</gene>
<keyword evidence="1" id="KW-0614">Plasmid</keyword>
<dbReference type="AlphaFoldDB" id="A0A1Q2L512"/>
<reference evidence="1 2" key="1">
    <citation type="submission" date="2017-02" db="EMBL/GenBank/DDBJ databases">
        <title>The complete genomic sequence of a novel cold adapted crude oil-degrading bacterium Planococcus qaidamina Y42.</title>
        <authorList>
            <person name="Yang R."/>
        </authorList>
    </citation>
    <scope>NUCLEOTIDE SEQUENCE [LARGE SCALE GENOMIC DNA]</scope>
    <source>
        <strain evidence="1 2">Y42</strain>
        <plasmid evidence="1 2">unnamed1</plasmid>
    </source>
</reference>
<protein>
    <submittedName>
        <fullName evidence="1">Uncharacterized protein</fullName>
    </submittedName>
</protein>
<dbReference type="EMBL" id="CP019641">
    <property type="protein sequence ID" value="AQQ55491.1"/>
    <property type="molecule type" value="Genomic_DNA"/>
</dbReference>
<dbReference type="Proteomes" id="UP000188184">
    <property type="component" value="Plasmid unnamed1"/>
</dbReference>
<dbReference type="RefSeq" id="WP_077591343.1">
    <property type="nucleotide sequence ID" value="NZ_CP019641.1"/>
</dbReference>
<geneLocation type="plasmid" evidence="1 2">
    <name>unnamed1</name>
</geneLocation>
<proteinExistence type="predicted"/>
<name>A0A1Q2L512_9BACL</name>
<evidence type="ECO:0000313" key="1">
    <source>
        <dbReference type="EMBL" id="AQQ55491.1"/>
    </source>
</evidence>
<evidence type="ECO:0000313" key="2">
    <source>
        <dbReference type="Proteomes" id="UP000188184"/>
    </source>
</evidence>
<keyword evidence="2" id="KW-1185">Reference proteome</keyword>
<sequence>MTIPCEQHYWLMTRTYEDSEHGLMIEEQCAKCGTLKSVPGPKKSVDKDGLRKWVETNMDRHNTQKEPAAANVLSKLLYKIDRGDFDRQD</sequence>
<accession>A0A1Q2L512</accession>
<dbReference type="KEGG" id="pmar:B0X71_20290"/>
<organism evidence="1 2">
    <name type="scientific">Planococcus lenghuensis</name>
    <dbReference type="NCBI Taxonomy" id="2213202"/>
    <lineage>
        <taxon>Bacteria</taxon>
        <taxon>Bacillati</taxon>
        <taxon>Bacillota</taxon>
        <taxon>Bacilli</taxon>
        <taxon>Bacillales</taxon>
        <taxon>Caryophanaceae</taxon>
        <taxon>Planococcus</taxon>
    </lineage>
</organism>